<evidence type="ECO:0000256" key="18">
    <source>
        <dbReference type="PIRSR" id="PIRSR000350-4"/>
    </source>
</evidence>
<keyword evidence="7 19" id="KW-0285">Flavoprotein</keyword>
<feature type="binding site" evidence="17">
    <location>
        <position position="58"/>
    </location>
    <ligand>
        <name>FAD</name>
        <dbReference type="ChEBI" id="CHEBI:57692"/>
    </ligand>
</feature>
<dbReference type="InterPro" id="IPR036188">
    <property type="entry name" value="FAD/NAD-bd_sf"/>
</dbReference>
<evidence type="ECO:0000256" key="20">
    <source>
        <dbReference type="RuleBase" id="RU365016"/>
    </source>
</evidence>
<dbReference type="GO" id="GO:0004362">
    <property type="term" value="F:glutathione-disulfide reductase (NADPH) activity"/>
    <property type="evidence" value="ECO:0007669"/>
    <property type="project" value="UniProtKB-EC"/>
</dbReference>
<dbReference type="SUPFAM" id="SSF55424">
    <property type="entry name" value="FAD/NAD-linked reductases, dimerisation (C-terminal) domain"/>
    <property type="match status" value="1"/>
</dbReference>
<keyword evidence="12" id="KW-1015">Disulfide bond</keyword>
<evidence type="ECO:0000256" key="19">
    <source>
        <dbReference type="RuleBase" id="RU003691"/>
    </source>
</evidence>
<keyword evidence="8 17" id="KW-0274">FAD</keyword>
<evidence type="ECO:0000256" key="1">
    <source>
        <dbReference type="ARBA" id="ARBA00004173"/>
    </source>
</evidence>
<comment type="caution">
    <text evidence="23">The sequence shown here is derived from an EMBL/GenBank/DDBJ whole genome shotgun (WGS) entry which is preliminary data.</text>
</comment>
<feature type="binding site" evidence="17">
    <location>
        <position position="279"/>
    </location>
    <ligand>
        <name>NAD(+)</name>
        <dbReference type="ChEBI" id="CHEBI:57540"/>
    </ligand>
</feature>
<evidence type="ECO:0000256" key="5">
    <source>
        <dbReference type="ARBA" id="ARBA00017111"/>
    </source>
</evidence>
<feature type="domain" description="Pyridine nucleotide-disulphide oxidoreductase dimerisation" evidence="21">
    <location>
        <begin position="358"/>
        <end position="468"/>
    </location>
</feature>
<evidence type="ECO:0000259" key="22">
    <source>
        <dbReference type="Pfam" id="PF07992"/>
    </source>
</evidence>
<evidence type="ECO:0000256" key="4">
    <source>
        <dbReference type="ARBA" id="ARBA00012607"/>
    </source>
</evidence>
<dbReference type="InterPro" id="IPR004099">
    <property type="entry name" value="Pyr_nucl-diS_OxRdtase_dimer"/>
</dbReference>
<dbReference type="PRINTS" id="PR00368">
    <property type="entry name" value="FADPNR"/>
</dbReference>
<gene>
    <name evidence="23" type="primary">GLR1</name>
    <name evidence="23" type="ORF">TWF694_002768</name>
</gene>
<dbReference type="PANTHER" id="PTHR42737:SF2">
    <property type="entry name" value="GLUTATHIONE REDUCTASE"/>
    <property type="match status" value="1"/>
</dbReference>
<feature type="domain" description="FAD/NAD(P)-binding" evidence="22">
    <location>
        <begin position="10"/>
        <end position="335"/>
    </location>
</feature>
<dbReference type="InterPro" id="IPR012999">
    <property type="entry name" value="Pyr_OxRdtase_I_AS"/>
</dbReference>
<dbReference type="SUPFAM" id="SSF51905">
    <property type="entry name" value="FAD/NAD(P)-binding domain"/>
    <property type="match status" value="1"/>
</dbReference>
<dbReference type="FunFam" id="3.50.50.60:FF:000671">
    <property type="entry name" value="Thioredoxin reductase 2, tandem duplicate 1"/>
    <property type="match status" value="1"/>
</dbReference>
<dbReference type="InterPro" id="IPR001100">
    <property type="entry name" value="Pyr_nuc-diS_OxRdtase"/>
</dbReference>
<accession>A0AAV9WZP7</accession>
<dbReference type="FunFam" id="3.50.50.60:FF:000141">
    <property type="entry name" value="Glutathione reductase"/>
    <property type="match status" value="1"/>
</dbReference>
<dbReference type="GO" id="GO:0050661">
    <property type="term" value="F:NADP binding"/>
    <property type="evidence" value="ECO:0007669"/>
    <property type="project" value="InterPro"/>
</dbReference>
<dbReference type="GO" id="GO:0045454">
    <property type="term" value="P:cell redox homeostasis"/>
    <property type="evidence" value="ECO:0007669"/>
    <property type="project" value="InterPro"/>
</dbReference>
<keyword evidence="10 19" id="KW-0560">Oxidoreductase</keyword>
<evidence type="ECO:0000256" key="3">
    <source>
        <dbReference type="ARBA" id="ARBA00007532"/>
    </source>
</evidence>
<evidence type="ECO:0000256" key="2">
    <source>
        <dbReference type="ARBA" id="ARBA00004496"/>
    </source>
</evidence>
<dbReference type="PROSITE" id="PS00076">
    <property type="entry name" value="PYRIDINE_REDOX_1"/>
    <property type="match status" value="1"/>
</dbReference>
<dbReference type="Gene3D" id="3.50.50.60">
    <property type="entry name" value="FAD/NAD(P)-binding domain"/>
    <property type="match status" value="2"/>
</dbReference>
<sequence length="469" mass="50994">MAPISKHDEYDFLVIGGGSGGLGAARRAASRYGQKVAIVEKSGRLGGTCVNVGCVPKKICWNAASIAETIHDAAGYGFHLEQKTPFDWNSFKHKRDAYIKRLNGIYERNLDKDDVEYISAHASFVSRNEVFLSAIDGTGESKTIRAKKILIATGGYPLVPKTVPGAELGITSDGFFDLEMLPKRVALVGAGYIAVELAGIFNALGSETHLFIRGETVLRKFDPMIQEVLTNHYEKIGIRIHRGSREFNKIERTGSGSLLIHVDANEQQLEVDTLLWAIGRVPLIEGLGLEKVGVETDSLGMVKVDEYQNTKVDNIYALGDVCGKVELTPVAIAAGRKLAERLFGPQEFSTRKLDYENIPSVVFAHPEIGAIGMTEPEARAKYGDAAVKIYKTSFVAMYYAMLETKGPTSYKLVCVGPEERVVGLHIIGLGSAEMLQGFGVAMKMGATKADFDNCVAIHPTSAEELVTMV</sequence>
<dbReference type="FunFam" id="3.30.390.30:FF:000003">
    <property type="entry name" value="Glutathione reductase"/>
    <property type="match status" value="1"/>
</dbReference>
<feature type="binding site" evidence="17">
    <location>
        <position position="320"/>
    </location>
    <ligand>
        <name>FAD</name>
        <dbReference type="ChEBI" id="CHEBI:57692"/>
    </ligand>
</feature>
<dbReference type="Pfam" id="PF02852">
    <property type="entry name" value="Pyr_redox_dim"/>
    <property type="match status" value="1"/>
</dbReference>
<dbReference type="PRINTS" id="PR00411">
    <property type="entry name" value="PNDRDTASEI"/>
</dbReference>
<keyword evidence="6 20" id="KW-0963">Cytoplasm</keyword>
<evidence type="ECO:0000256" key="14">
    <source>
        <dbReference type="ARBA" id="ARBA00049142"/>
    </source>
</evidence>
<comment type="cofactor">
    <cofactor evidence="17">
        <name>FAD</name>
        <dbReference type="ChEBI" id="CHEBI:57692"/>
    </cofactor>
    <text evidence="17">Binds 1 FAD per subunit.</text>
</comment>
<organism evidence="23 24">
    <name type="scientific">Orbilia ellipsospora</name>
    <dbReference type="NCBI Taxonomy" id="2528407"/>
    <lineage>
        <taxon>Eukaryota</taxon>
        <taxon>Fungi</taxon>
        <taxon>Dikarya</taxon>
        <taxon>Ascomycota</taxon>
        <taxon>Pezizomycotina</taxon>
        <taxon>Orbiliomycetes</taxon>
        <taxon>Orbiliales</taxon>
        <taxon>Orbiliaceae</taxon>
        <taxon>Orbilia</taxon>
    </lineage>
</organism>
<dbReference type="EMBL" id="JAVHJO010000012">
    <property type="protein sequence ID" value="KAK6531576.1"/>
    <property type="molecule type" value="Genomic_DNA"/>
</dbReference>
<dbReference type="InterPro" id="IPR006322">
    <property type="entry name" value="Glutathione_Rdtase_euk/bac"/>
</dbReference>
<keyword evidence="13 19" id="KW-0676">Redox-active center</keyword>
<evidence type="ECO:0000256" key="8">
    <source>
        <dbReference type="ARBA" id="ARBA00022827"/>
    </source>
</evidence>
<evidence type="ECO:0000256" key="12">
    <source>
        <dbReference type="ARBA" id="ARBA00023157"/>
    </source>
</evidence>
<comment type="similarity">
    <text evidence="3 19">Belongs to the class-I pyridine nucleotide-disulfide oxidoreductase family.</text>
</comment>
<evidence type="ECO:0000313" key="24">
    <source>
        <dbReference type="Proteomes" id="UP001365542"/>
    </source>
</evidence>
<evidence type="ECO:0000256" key="16">
    <source>
        <dbReference type="PIRSR" id="PIRSR000350-2"/>
    </source>
</evidence>
<feature type="disulfide bond" description="Redox-active" evidence="18">
    <location>
        <begin position="49"/>
        <end position="54"/>
    </location>
</feature>
<dbReference type="Pfam" id="PF07992">
    <property type="entry name" value="Pyr_redox_2"/>
    <property type="match status" value="1"/>
</dbReference>
<dbReference type="GO" id="GO:0005829">
    <property type="term" value="C:cytosol"/>
    <property type="evidence" value="ECO:0007669"/>
    <property type="project" value="TreeGrafter"/>
</dbReference>
<dbReference type="NCBIfam" id="NF004776">
    <property type="entry name" value="PRK06116.1"/>
    <property type="match status" value="1"/>
</dbReference>
<dbReference type="Proteomes" id="UP001365542">
    <property type="component" value="Unassembled WGS sequence"/>
</dbReference>
<dbReference type="AlphaFoldDB" id="A0AAV9WZP7"/>
<proteinExistence type="inferred from homology"/>
<dbReference type="GO" id="GO:0006749">
    <property type="term" value="P:glutathione metabolic process"/>
    <property type="evidence" value="ECO:0007669"/>
    <property type="project" value="InterPro"/>
</dbReference>
<evidence type="ECO:0000256" key="9">
    <source>
        <dbReference type="ARBA" id="ARBA00022857"/>
    </source>
</evidence>
<protein>
    <recommendedName>
        <fullName evidence="5 20">Glutathione reductase</fullName>
        <ecNumber evidence="4 20">1.8.1.7</ecNumber>
    </recommendedName>
</protein>
<comment type="function">
    <text evidence="15 20">Catalyzes the reduction of glutathione disulfide (GSSG) to reduced glutathione (GSH). Constitutes the major mechanism to maintain a high GSH:GSSG ratio in the cytosol.</text>
</comment>
<comment type="catalytic activity">
    <reaction evidence="14 20">
        <text>2 glutathione + NADP(+) = glutathione disulfide + NADPH + H(+)</text>
        <dbReference type="Rhea" id="RHEA:11740"/>
        <dbReference type="ChEBI" id="CHEBI:15378"/>
        <dbReference type="ChEBI" id="CHEBI:57783"/>
        <dbReference type="ChEBI" id="CHEBI:57925"/>
        <dbReference type="ChEBI" id="CHEBI:58297"/>
        <dbReference type="ChEBI" id="CHEBI:58349"/>
        <dbReference type="EC" id="1.8.1.7"/>
    </reaction>
</comment>
<feature type="active site" description="Proton acceptor" evidence="16">
    <location>
        <position position="458"/>
    </location>
</feature>
<dbReference type="InterPro" id="IPR046952">
    <property type="entry name" value="GSHR/TRXR-like"/>
</dbReference>
<dbReference type="PIRSF" id="PIRSF000350">
    <property type="entry name" value="Mercury_reductase_MerA"/>
    <property type="match status" value="1"/>
</dbReference>
<evidence type="ECO:0000256" key="11">
    <source>
        <dbReference type="ARBA" id="ARBA00023128"/>
    </source>
</evidence>
<dbReference type="InterPro" id="IPR023753">
    <property type="entry name" value="FAD/NAD-binding_dom"/>
</dbReference>
<evidence type="ECO:0000313" key="23">
    <source>
        <dbReference type="EMBL" id="KAK6531576.1"/>
    </source>
</evidence>
<dbReference type="NCBIfam" id="TIGR01421">
    <property type="entry name" value="gluta_reduc_1"/>
    <property type="match status" value="1"/>
</dbReference>
<keyword evidence="9 20" id="KW-0521">NADP</keyword>
<dbReference type="GO" id="GO:0034599">
    <property type="term" value="P:cellular response to oxidative stress"/>
    <property type="evidence" value="ECO:0007669"/>
    <property type="project" value="TreeGrafter"/>
</dbReference>
<dbReference type="GO" id="GO:0005739">
    <property type="term" value="C:mitochondrion"/>
    <property type="evidence" value="ECO:0007669"/>
    <property type="project" value="UniProtKB-SubCell"/>
</dbReference>
<evidence type="ECO:0000259" key="21">
    <source>
        <dbReference type="Pfam" id="PF02852"/>
    </source>
</evidence>
<comment type="subcellular location">
    <subcellularLocation>
        <location evidence="2 20">Cytoplasm</location>
    </subcellularLocation>
    <subcellularLocation>
        <location evidence="1">Mitochondrion</location>
    </subcellularLocation>
</comment>
<dbReference type="PANTHER" id="PTHR42737">
    <property type="entry name" value="GLUTATHIONE REDUCTASE"/>
    <property type="match status" value="1"/>
</dbReference>
<keyword evidence="17" id="KW-0547">Nucleotide-binding</keyword>
<keyword evidence="11" id="KW-0496">Mitochondrion</keyword>
<evidence type="ECO:0000256" key="17">
    <source>
        <dbReference type="PIRSR" id="PIRSR000350-3"/>
    </source>
</evidence>
<dbReference type="GO" id="GO:0050660">
    <property type="term" value="F:flavin adenine dinucleotide binding"/>
    <property type="evidence" value="ECO:0007669"/>
    <property type="project" value="InterPro"/>
</dbReference>
<dbReference type="EC" id="1.8.1.7" evidence="4 20"/>
<reference evidence="23 24" key="1">
    <citation type="submission" date="2019-10" db="EMBL/GenBank/DDBJ databases">
        <authorList>
            <person name="Palmer J.M."/>
        </authorList>
    </citation>
    <scope>NUCLEOTIDE SEQUENCE [LARGE SCALE GENOMIC DNA]</scope>
    <source>
        <strain evidence="23 24">TWF694</strain>
    </source>
</reference>
<name>A0AAV9WZP7_9PEZI</name>
<keyword evidence="17" id="KW-0520">NAD</keyword>
<feature type="binding site" evidence="17">
    <location>
        <begin position="189"/>
        <end position="196"/>
    </location>
    <ligand>
        <name>NAD(+)</name>
        <dbReference type="ChEBI" id="CHEBI:57540"/>
    </ligand>
</feature>
<dbReference type="InterPro" id="IPR016156">
    <property type="entry name" value="FAD/NAD-linked_Rdtase_dimer_sf"/>
</dbReference>
<evidence type="ECO:0000256" key="15">
    <source>
        <dbReference type="ARBA" id="ARBA00056905"/>
    </source>
</evidence>
<evidence type="ECO:0000256" key="7">
    <source>
        <dbReference type="ARBA" id="ARBA00022630"/>
    </source>
</evidence>
<dbReference type="Gene3D" id="3.30.390.30">
    <property type="match status" value="1"/>
</dbReference>
<evidence type="ECO:0000256" key="6">
    <source>
        <dbReference type="ARBA" id="ARBA00022490"/>
    </source>
</evidence>
<keyword evidence="24" id="KW-1185">Reference proteome</keyword>
<evidence type="ECO:0000256" key="13">
    <source>
        <dbReference type="ARBA" id="ARBA00023284"/>
    </source>
</evidence>
<evidence type="ECO:0000256" key="10">
    <source>
        <dbReference type="ARBA" id="ARBA00023002"/>
    </source>
</evidence>